<dbReference type="Pfam" id="PF09861">
    <property type="entry name" value="Lar_N"/>
    <property type="match status" value="1"/>
</dbReference>
<dbReference type="InterPro" id="IPR048068">
    <property type="entry name" value="LarA-like"/>
</dbReference>
<dbReference type="PANTHER" id="PTHR33171">
    <property type="entry name" value="LAR_N DOMAIN-CONTAINING PROTEIN"/>
    <property type="match status" value="1"/>
</dbReference>
<feature type="domain" description="Lactate racemase C-terminal" evidence="2">
    <location>
        <begin position="279"/>
        <end position="415"/>
    </location>
</feature>
<evidence type="ECO:0000313" key="4">
    <source>
        <dbReference type="Proteomes" id="UP000075374"/>
    </source>
</evidence>
<gene>
    <name evidence="3" type="ORF">CLCOL_22130</name>
</gene>
<reference evidence="3 4" key="1">
    <citation type="submission" date="2016-02" db="EMBL/GenBank/DDBJ databases">
        <title>Genome sequence of Clostridium colicanis DSM 13634.</title>
        <authorList>
            <person name="Poehlein A."/>
            <person name="Daniel R."/>
        </authorList>
    </citation>
    <scope>NUCLEOTIDE SEQUENCE [LARGE SCALE GENOMIC DNA]</scope>
    <source>
        <strain evidence="3 4">DSM 13634</strain>
    </source>
</reference>
<dbReference type="STRING" id="1121305.CLCOL_22130"/>
<dbReference type="NCBIfam" id="NF033504">
    <property type="entry name" value="Ni_dep_LarA"/>
    <property type="match status" value="1"/>
</dbReference>
<dbReference type="GO" id="GO:0050043">
    <property type="term" value="F:lactate racemase activity"/>
    <property type="evidence" value="ECO:0007669"/>
    <property type="project" value="InterPro"/>
</dbReference>
<evidence type="ECO:0000259" key="2">
    <source>
        <dbReference type="Pfam" id="PF21113"/>
    </source>
</evidence>
<dbReference type="Pfam" id="PF21113">
    <property type="entry name" value="LarA_C"/>
    <property type="match status" value="1"/>
</dbReference>
<protein>
    <submittedName>
        <fullName evidence="3">Uncharacterized protein</fullName>
    </submittedName>
</protein>
<dbReference type="PATRIC" id="fig|1121305.3.peg.2216"/>
<evidence type="ECO:0000259" key="1">
    <source>
        <dbReference type="Pfam" id="PF09861"/>
    </source>
</evidence>
<dbReference type="Proteomes" id="UP000075374">
    <property type="component" value="Unassembled WGS sequence"/>
</dbReference>
<name>A0A151AKA3_9CLOT</name>
<evidence type="ECO:0000313" key="3">
    <source>
        <dbReference type="EMBL" id="KYH28079.1"/>
    </source>
</evidence>
<sequence length="424" mass="46575">MLNNYSFKYGSKVINLQLDDKNVLTTLHSKELEPIKDIEKELNALLDNPIGTKPFDQIFKKNDEVLIVVSDVTRLWIKTAAFLPIIVNRLNKLGIDDKNITIIIATGTHRGQTDEERKLIVGEEIYKRITVLDHDCDGEMIYCGTTSRGTEVEVNKIVEGKKIILTGGIVHHVMAGFGGGRKSILPGISSRKTINQNHLHSLSPDEPCSNPLIGVGVLANNPLNLDMIEAASLVKPDFLINSIVNTSGNIVHFVAGHFIKAWEEGCKWTDEKFGIPIKEKADIVIASCGGYPKDINLYQSTKSLFNAALALKQGGTMILLAECRDGAGANSFFSWIEPLKKGELDSALRKGFTIPGYIFYAAIERARNANIILVTSMNGELIKPMGIKAVKTLEEALKLAGVDQGFKDKKVILMPYAGSTVPLY</sequence>
<dbReference type="EMBL" id="LTBB01000013">
    <property type="protein sequence ID" value="KYH28079.1"/>
    <property type="molecule type" value="Genomic_DNA"/>
</dbReference>
<dbReference type="Gene3D" id="3.40.50.11440">
    <property type="match status" value="1"/>
</dbReference>
<dbReference type="InterPro" id="IPR018657">
    <property type="entry name" value="LarA-like_N"/>
</dbReference>
<organism evidence="3 4">
    <name type="scientific">Clostridium colicanis DSM 13634</name>
    <dbReference type="NCBI Taxonomy" id="1121305"/>
    <lineage>
        <taxon>Bacteria</taxon>
        <taxon>Bacillati</taxon>
        <taxon>Bacillota</taxon>
        <taxon>Clostridia</taxon>
        <taxon>Eubacteriales</taxon>
        <taxon>Clostridiaceae</taxon>
        <taxon>Clostridium</taxon>
    </lineage>
</organism>
<dbReference type="RefSeq" id="WP_061859015.1">
    <property type="nucleotide sequence ID" value="NZ_LTBB01000013.1"/>
</dbReference>
<dbReference type="Gene3D" id="3.90.226.30">
    <property type="match status" value="1"/>
</dbReference>
<proteinExistence type="predicted"/>
<comment type="caution">
    <text evidence="3">The sequence shown here is derived from an EMBL/GenBank/DDBJ whole genome shotgun (WGS) entry which is preliminary data.</text>
</comment>
<feature type="domain" description="LarA-like N-terminal" evidence="1">
    <location>
        <begin position="9"/>
        <end position="204"/>
    </location>
</feature>
<keyword evidence="4" id="KW-1185">Reference proteome</keyword>
<dbReference type="PANTHER" id="PTHR33171:SF17">
    <property type="entry name" value="LARA-LIKE N-TERMINAL DOMAIN-CONTAINING PROTEIN"/>
    <property type="match status" value="1"/>
</dbReference>
<dbReference type="AlphaFoldDB" id="A0A151AKA3"/>
<dbReference type="InterPro" id="IPR047926">
    <property type="entry name" value="Ni_dep_LarA"/>
</dbReference>
<dbReference type="InterPro" id="IPR043166">
    <property type="entry name" value="LarA-like_C"/>
</dbReference>
<dbReference type="InterPro" id="IPR048520">
    <property type="entry name" value="LarA_C"/>
</dbReference>
<accession>A0A151AKA3</accession>